<dbReference type="SUPFAM" id="SSF51735">
    <property type="entry name" value="NAD(P)-binding Rossmann-fold domains"/>
    <property type="match status" value="2"/>
</dbReference>
<evidence type="ECO:0000256" key="2">
    <source>
        <dbReference type="ARBA" id="ARBA00023002"/>
    </source>
</evidence>
<dbReference type="EMBL" id="JAAGAX010000008">
    <property type="protein sequence ID" value="KAF2307104.1"/>
    <property type="molecule type" value="Genomic_DNA"/>
</dbReference>
<comment type="similarity">
    <text evidence="1">Belongs to the short-chain dehydrogenases/reductases (SDR) family.</text>
</comment>
<dbReference type="PRINTS" id="PR00081">
    <property type="entry name" value="GDHRDH"/>
</dbReference>
<proteinExistence type="inferred from homology"/>
<organism evidence="3 4">
    <name type="scientific">Hevea brasiliensis</name>
    <name type="common">Para rubber tree</name>
    <name type="synonym">Siphonia brasiliensis</name>
    <dbReference type="NCBI Taxonomy" id="3981"/>
    <lineage>
        <taxon>Eukaryota</taxon>
        <taxon>Viridiplantae</taxon>
        <taxon>Streptophyta</taxon>
        <taxon>Embryophyta</taxon>
        <taxon>Tracheophyta</taxon>
        <taxon>Spermatophyta</taxon>
        <taxon>Magnoliopsida</taxon>
        <taxon>eudicotyledons</taxon>
        <taxon>Gunneridae</taxon>
        <taxon>Pentapetalae</taxon>
        <taxon>rosids</taxon>
        <taxon>fabids</taxon>
        <taxon>Malpighiales</taxon>
        <taxon>Euphorbiaceae</taxon>
        <taxon>Crotonoideae</taxon>
        <taxon>Micrandreae</taxon>
        <taxon>Hevea</taxon>
    </lineage>
</organism>
<dbReference type="PANTHER" id="PTHR43899:SF13">
    <property type="entry name" value="RH59310P"/>
    <property type="match status" value="1"/>
</dbReference>
<dbReference type="PANTHER" id="PTHR43899">
    <property type="entry name" value="RH59310P"/>
    <property type="match status" value="1"/>
</dbReference>
<dbReference type="PRINTS" id="PR00080">
    <property type="entry name" value="SDRFAMILY"/>
</dbReference>
<dbReference type="GO" id="GO:0045703">
    <property type="term" value="F:ketoreductase activity"/>
    <property type="evidence" value="ECO:0007669"/>
    <property type="project" value="TreeGrafter"/>
</dbReference>
<keyword evidence="2" id="KW-0560">Oxidoreductase</keyword>
<dbReference type="Pfam" id="PF00106">
    <property type="entry name" value="adh_short"/>
    <property type="match status" value="2"/>
</dbReference>
<name>A0A6A6M1E5_HEVBR</name>
<evidence type="ECO:0000313" key="4">
    <source>
        <dbReference type="Proteomes" id="UP000467840"/>
    </source>
</evidence>
<dbReference type="AlphaFoldDB" id="A0A6A6M1E5"/>
<dbReference type="Gene3D" id="3.40.50.720">
    <property type="entry name" value="NAD(P)-binding Rossmann-like Domain"/>
    <property type="match status" value="2"/>
</dbReference>
<accession>A0A6A6M1E5</accession>
<dbReference type="InterPro" id="IPR051019">
    <property type="entry name" value="VLCFA-Steroid_DH"/>
</dbReference>
<evidence type="ECO:0000256" key="1">
    <source>
        <dbReference type="ARBA" id="ARBA00006484"/>
    </source>
</evidence>
<dbReference type="Proteomes" id="UP000467840">
    <property type="component" value="Chromosome 9"/>
</dbReference>
<gene>
    <name evidence="3" type="ORF">GH714_024845</name>
</gene>
<dbReference type="InterPro" id="IPR002347">
    <property type="entry name" value="SDR_fam"/>
</dbReference>
<comment type="caution">
    <text evidence="3">The sequence shown here is derived from an EMBL/GenBank/DDBJ whole genome shotgun (WGS) entry which is preliminary data.</text>
</comment>
<protein>
    <submittedName>
        <fullName evidence="3">Uncharacterized protein</fullName>
    </submittedName>
</protein>
<dbReference type="FunFam" id="3.40.50.720:FF:000341">
    <property type="entry name" value="very-long-chain 3-oxoacyl-CoA reductase 1"/>
    <property type="match status" value="1"/>
</dbReference>
<dbReference type="CDD" id="cd05233">
    <property type="entry name" value="SDR_c"/>
    <property type="match status" value="1"/>
</dbReference>
<evidence type="ECO:0000313" key="3">
    <source>
        <dbReference type="EMBL" id="KAF2307104.1"/>
    </source>
</evidence>
<reference evidence="3 4" key="1">
    <citation type="journal article" date="2020" name="Mol. Plant">
        <title>The Chromosome-Based Rubber Tree Genome Provides New Insights into Spurge Genome Evolution and Rubber Biosynthesis.</title>
        <authorList>
            <person name="Liu J."/>
            <person name="Shi C."/>
            <person name="Shi C.C."/>
            <person name="Li W."/>
            <person name="Zhang Q.J."/>
            <person name="Zhang Y."/>
            <person name="Li K."/>
            <person name="Lu H.F."/>
            <person name="Shi C."/>
            <person name="Zhu S.T."/>
            <person name="Xiao Z.Y."/>
            <person name="Nan H."/>
            <person name="Yue Y."/>
            <person name="Zhu X.G."/>
            <person name="Wu Y."/>
            <person name="Hong X.N."/>
            <person name="Fan G.Y."/>
            <person name="Tong Y."/>
            <person name="Zhang D."/>
            <person name="Mao C.L."/>
            <person name="Liu Y.L."/>
            <person name="Hao S.J."/>
            <person name="Liu W.Q."/>
            <person name="Lv M.Q."/>
            <person name="Zhang H.B."/>
            <person name="Liu Y."/>
            <person name="Hu-Tang G.R."/>
            <person name="Wang J.P."/>
            <person name="Wang J.H."/>
            <person name="Sun Y.H."/>
            <person name="Ni S.B."/>
            <person name="Chen W.B."/>
            <person name="Zhang X.C."/>
            <person name="Jiao Y.N."/>
            <person name="Eichler E.E."/>
            <person name="Li G.H."/>
            <person name="Liu X."/>
            <person name="Gao L.Z."/>
        </authorList>
    </citation>
    <scope>NUCLEOTIDE SEQUENCE [LARGE SCALE GENOMIC DNA]</scope>
    <source>
        <strain evidence="4">cv. GT1</strain>
        <tissue evidence="3">Leaf</tissue>
    </source>
</reference>
<dbReference type="GO" id="GO:0005783">
    <property type="term" value="C:endoplasmic reticulum"/>
    <property type="evidence" value="ECO:0007669"/>
    <property type="project" value="TreeGrafter"/>
</dbReference>
<keyword evidence="4" id="KW-1185">Reference proteome</keyword>
<dbReference type="CDD" id="cd05356">
    <property type="entry name" value="17beta-HSD1_like_SDR_c"/>
    <property type="match status" value="1"/>
</dbReference>
<dbReference type="InterPro" id="IPR036291">
    <property type="entry name" value="NAD(P)-bd_dom_sf"/>
</dbReference>
<sequence length="547" mass="60509">MAVSVFDNAPENEGKANSKNEMTSVDWVSMIQHEIAKYMQNQNPMVNEASCVNFTGFAGKDFSGYSSSSSDKSKGAWIVYSGMHFCLILIDLSTIQVQRWRPPKNLREKYGSWALITGATDGIGKAFAYQLAQKGLNLILVSRNPSKLKNVSNEIQVESPDTKIKTVVFDFSREMQSGIQLIEEAIKGVDVGVLINNVGITYPQAGFFHEVDEQVWMDIVRVNLEGTSRVTKAVLPRMLGRKRGAIVNIGSGAAIVVPSHPLFTIYAATKAPAKYLKNYGSWALVTGPTDGIGKGFAFQLARKGLNLVLVGRNPDKLKDVSDSIQSKYGKVQIKNVVVDFSGDIDEGVKKIKETIADLDVGVLINNVGVSYPYARFFHEVDEELLKNLIKVNVEGTTKVTQAVLPGMLKRKKGAIVNIGSGAAIVIPSDPLYAVYAATKAYIDQFSRCLYVEYKKSGIDVQCQVPLYVATKMASIRRSSFFVPSTDGYAQAGLRWIGYEPRCTPYWPHSLLWGLLYALPESIIDAWRLRFCLGIRKRGQQKDSRKKE</sequence>